<name>A0A2B4R6X9_STYPI</name>
<dbReference type="SMART" id="SM00368">
    <property type="entry name" value="LRR_RI"/>
    <property type="match status" value="4"/>
</dbReference>
<keyword evidence="3" id="KW-0206">Cytoskeleton</keyword>
<comment type="caution">
    <text evidence="5">The sequence shown here is derived from an EMBL/GenBank/DDBJ whole genome shotgun (WGS) entry which is preliminary data.</text>
</comment>
<evidence type="ECO:0000313" key="5">
    <source>
        <dbReference type="EMBL" id="PFX14104.1"/>
    </source>
</evidence>
<dbReference type="EMBL" id="LSMT01000839">
    <property type="protein sequence ID" value="PFX14104.1"/>
    <property type="molecule type" value="Genomic_DNA"/>
</dbReference>
<organism evidence="5 6">
    <name type="scientific">Stylophora pistillata</name>
    <name type="common">Smooth cauliflower coral</name>
    <dbReference type="NCBI Taxonomy" id="50429"/>
    <lineage>
        <taxon>Eukaryota</taxon>
        <taxon>Metazoa</taxon>
        <taxon>Cnidaria</taxon>
        <taxon>Anthozoa</taxon>
        <taxon>Hexacorallia</taxon>
        <taxon>Scleractinia</taxon>
        <taxon>Astrocoeniina</taxon>
        <taxon>Pocilloporidae</taxon>
        <taxon>Stylophora</taxon>
    </lineage>
</organism>
<dbReference type="PANTHER" id="PTHR24107:SF2">
    <property type="entry name" value="NLR FAMILY CARD DOMAIN CONTAINING 3"/>
    <property type="match status" value="1"/>
</dbReference>
<dbReference type="OrthoDB" id="8436363at2759"/>
<feature type="domain" description="DZIP3-like HEPN" evidence="4">
    <location>
        <begin position="76"/>
        <end position="222"/>
    </location>
</feature>
<evidence type="ECO:0000256" key="3">
    <source>
        <dbReference type="ARBA" id="ARBA00023212"/>
    </source>
</evidence>
<reference evidence="6" key="1">
    <citation type="journal article" date="2017" name="bioRxiv">
        <title>Comparative analysis of the genomes of Stylophora pistillata and Acropora digitifera provides evidence for extensive differences between species of corals.</title>
        <authorList>
            <person name="Voolstra C.R."/>
            <person name="Li Y."/>
            <person name="Liew Y.J."/>
            <person name="Baumgarten S."/>
            <person name="Zoccola D."/>
            <person name="Flot J.-F."/>
            <person name="Tambutte S."/>
            <person name="Allemand D."/>
            <person name="Aranda M."/>
        </authorList>
    </citation>
    <scope>NUCLEOTIDE SEQUENCE [LARGE SCALE GENOMIC DNA]</scope>
</reference>
<evidence type="ECO:0000313" key="6">
    <source>
        <dbReference type="Proteomes" id="UP000225706"/>
    </source>
</evidence>
<proteinExistence type="predicted"/>
<dbReference type="Pfam" id="PF13516">
    <property type="entry name" value="LRR_6"/>
    <property type="match status" value="4"/>
</dbReference>
<evidence type="ECO:0000259" key="4">
    <source>
        <dbReference type="Pfam" id="PF18738"/>
    </source>
</evidence>
<dbReference type="Gene3D" id="3.80.10.10">
    <property type="entry name" value="Ribonuclease Inhibitor"/>
    <property type="match status" value="2"/>
</dbReference>
<dbReference type="Pfam" id="PF18738">
    <property type="entry name" value="HEPN_DZIP3"/>
    <property type="match status" value="1"/>
</dbReference>
<gene>
    <name evidence="5" type="primary">NLRC3</name>
    <name evidence="5" type="ORF">AWC38_SpisGene21766</name>
</gene>
<accession>A0A2B4R6X9</accession>
<dbReference type="InterPro" id="IPR041249">
    <property type="entry name" value="HEPN_DZIP3"/>
</dbReference>
<dbReference type="PANTHER" id="PTHR24107">
    <property type="entry name" value="YNEIN REGULATORY COMPLEX SUBUNIT 5"/>
    <property type="match status" value="1"/>
</dbReference>
<dbReference type="Proteomes" id="UP000225706">
    <property type="component" value="Unassembled WGS sequence"/>
</dbReference>
<protein>
    <submittedName>
        <fullName evidence="5">Protein NLRC3</fullName>
    </submittedName>
</protein>
<dbReference type="InterPro" id="IPR032675">
    <property type="entry name" value="LRR_dom_sf"/>
</dbReference>
<keyword evidence="2" id="KW-0963">Cytoplasm</keyword>
<evidence type="ECO:0000256" key="2">
    <source>
        <dbReference type="ARBA" id="ARBA00022490"/>
    </source>
</evidence>
<comment type="subcellular location">
    <subcellularLocation>
        <location evidence="1">Cytoplasm</location>
        <location evidence="1">Cytoskeleton</location>
    </subcellularLocation>
</comment>
<dbReference type="AlphaFoldDB" id="A0A2B4R6X9"/>
<dbReference type="SUPFAM" id="SSF52047">
    <property type="entry name" value="RNI-like"/>
    <property type="match status" value="1"/>
</dbReference>
<dbReference type="GO" id="GO:0005856">
    <property type="term" value="C:cytoskeleton"/>
    <property type="evidence" value="ECO:0007669"/>
    <property type="project" value="UniProtKB-SubCell"/>
</dbReference>
<evidence type="ECO:0000256" key="1">
    <source>
        <dbReference type="ARBA" id="ARBA00004245"/>
    </source>
</evidence>
<sequence length="405" mass="44003">MHNEKAWGLVKCFSAALAANFKMAAMTQLAKHMASSASAPSFPSTKETINYARLCRLLVDVGTQVLRYTFDAIHSPEELHTVLNRNPEHADLQSLRKKGILNPTQWGKLYPATSSPVSSADFDITLLMVLLRNICGLVPPNTGWDNLPPAADMSKEANIARLKYYRNTVYGHASQASVDDAKFNSYWQDISNAIVGLGGADYGAAIGKLKIESLDPDKEEHYRQQLKEDMREMQENIRGDIKQLRKEFGKVSEKVDFLTTQQDETNRPGDAGIAALAESLGRNNSLKRLDLSGNNIGDAGARALAECLRDNKSLTKLCLSSNGISDDGAVALAQYLKGNASLEKLDLSRNNIADAGAAALADCLRDNTTLTTLKLSDNNIGSVGVAALANCFQGRATLMDYDSSQ</sequence>
<dbReference type="InterPro" id="IPR001611">
    <property type="entry name" value="Leu-rich_rpt"/>
</dbReference>
<keyword evidence="6" id="KW-1185">Reference proteome</keyword>
<dbReference type="InterPro" id="IPR052410">
    <property type="entry name" value="DRC5"/>
</dbReference>